<sequence>MSMSCIEESVYVLLKSNRITIFKSVLKLT</sequence>
<dbReference type="EMBL" id="GBXM01104317">
    <property type="protein sequence ID" value="JAH04260.1"/>
    <property type="molecule type" value="Transcribed_RNA"/>
</dbReference>
<reference evidence="1" key="2">
    <citation type="journal article" date="2015" name="Fish Shellfish Immunol.">
        <title>Early steps in the European eel (Anguilla anguilla)-Vibrio vulnificus interaction in the gills: Role of the RtxA13 toxin.</title>
        <authorList>
            <person name="Callol A."/>
            <person name="Pajuelo D."/>
            <person name="Ebbesson L."/>
            <person name="Teles M."/>
            <person name="MacKenzie S."/>
            <person name="Amaro C."/>
        </authorList>
    </citation>
    <scope>NUCLEOTIDE SEQUENCE</scope>
</reference>
<accession>A0A0E9PJM4</accession>
<reference evidence="1" key="1">
    <citation type="submission" date="2014-11" db="EMBL/GenBank/DDBJ databases">
        <authorList>
            <person name="Amaro Gonzalez C."/>
        </authorList>
    </citation>
    <scope>NUCLEOTIDE SEQUENCE</scope>
</reference>
<dbReference type="EMBL" id="GBXM01091328">
    <property type="protein sequence ID" value="JAH17249.1"/>
    <property type="molecule type" value="Transcribed_RNA"/>
</dbReference>
<proteinExistence type="predicted"/>
<dbReference type="AlphaFoldDB" id="A0A0E9PJM4"/>
<organism evidence="1">
    <name type="scientific">Anguilla anguilla</name>
    <name type="common">European freshwater eel</name>
    <name type="synonym">Muraena anguilla</name>
    <dbReference type="NCBI Taxonomy" id="7936"/>
    <lineage>
        <taxon>Eukaryota</taxon>
        <taxon>Metazoa</taxon>
        <taxon>Chordata</taxon>
        <taxon>Craniata</taxon>
        <taxon>Vertebrata</taxon>
        <taxon>Euteleostomi</taxon>
        <taxon>Actinopterygii</taxon>
        <taxon>Neopterygii</taxon>
        <taxon>Teleostei</taxon>
        <taxon>Anguilliformes</taxon>
        <taxon>Anguillidae</taxon>
        <taxon>Anguilla</taxon>
    </lineage>
</organism>
<evidence type="ECO:0000313" key="1">
    <source>
        <dbReference type="EMBL" id="JAH04260.1"/>
    </source>
</evidence>
<name>A0A0E9PJM4_ANGAN</name>
<protein>
    <submittedName>
        <fullName evidence="1">Uncharacterized protein</fullName>
    </submittedName>
</protein>